<keyword evidence="3" id="KW-1185">Reference proteome</keyword>
<proteinExistence type="predicted"/>
<dbReference type="EMBL" id="JAPFFF010000005">
    <property type="protein sequence ID" value="KAK8889736.1"/>
    <property type="molecule type" value="Genomic_DNA"/>
</dbReference>
<comment type="caution">
    <text evidence="2">The sequence shown here is derived from an EMBL/GenBank/DDBJ whole genome shotgun (WGS) entry which is preliminary data.</text>
</comment>
<feature type="coiled-coil region" evidence="1">
    <location>
        <begin position="83"/>
        <end position="271"/>
    </location>
</feature>
<protein>
    <recommendedName>
        <fullName evidence="4">Viral A-type inclusion protein</fullName>
    </recommendedName>
</protein>
<sequence length="407" mass="46822">MDSDQSNLQIEDYTALKKTLTQREEDCETYRNRISELEILLQKANKDPNCFQEIQVATVQVLQDTLSMIYGQHKQLQEKFFKLMDKKNEYKKLYKSLQETQKDIPQRNNTETESLNEQLRKEKAELENNIESWKEKYNAQNKLANDFQNQYEEGLEKLNNYIKAAEKNYESMKIKYYEAKEGKPDLEGISEKENEINELKKENQALQANYDELNDSAQKMASKLADFMNNLGETLGCQAEPQDIADSVKALVQAKNENRKLRNEIESLKILGTVDQNEAYSHIIDSLKEMQSKISPDELKLDTNSPIRQLFAALSNMINAAISPGASRATLQSHVKAVYYQARAFTKEDLEKSNYDTAFDDNNNKQNSNINNNSNVDFEIGNTFSSIPANSKLYPSQFEFPSAKSPK</sequence>
<dbReference type="Proteomes" id="UP001470230">
    <property type="component" value="Unassembled WGS sequence"/>
</dbReference>
<gene>
    <name evidence="2" type="ORF">M9Y10_034490</name>
</gene>
<evidence type="ECO:0008006" key="4">
    <source>
        <dbReference type="Google" id="ProtNLM"/>
    </source>
</evidence>
<reference evidence="2 3" key="1">
    <citation type="submission" date="2024-04" db="EMBL/GenBank/DDBJ databases">
        <title>Tritrichomonas musculus Genome.</title>
        <authorList>
            <person name="Alves-Ferreira E."/>
            <person name="Grigg M."/>
            <person name="Lorenzi H."/>
            <person name="Galac M."/>
        </authorList>
    </citation>
    <scope>NUCLEOTIDE SEQUENCE [LARGE SCALE GENOMIC DNA]</scope>
    <source>
        <strain evidence="2 3">EAF2021</strain>
    </source>
</reference>
<evidence type="ECO:0000256" key="1">
    <source>
        <dbReference type="SAM" id="Coils"/>
    </source>
</evidence>
<accession>A0ABR2KF43</accession>
<name>A0ABR2KF43_9EUKA</name>
<organism evidence="2 3">
    <name type="scientific">Tritrichomonas musculus</name>
    <dbReference type="NCBI Taxonomy" id="1915356"/>
    <lineage>
        <taxon>Eukaryota</taxon>
        <taxon>Metamonada</taxon>
        <taxon>Parabasalia</taxon>
        <taxon>Tritrichomonadida</taxon>
        <taxon>Tritrichomonadidae</taxon>
        <taxon>Tritrichomonas</taxon>
    </lineage>
</organism>
<evidence type="ECO:0000313" key="2">
    <source>
        <dbReference type="EMBL" id="KAK8889736.1"/>
    </source>
</evidence>
<keyword evidence="1" id="KW-0175">Coiled coil</keyword>
<feature type="coiled-coil region" evidence="1">
    <location>
        <begin position="20"/>
        <end position="47"/>
    </location>
</feature>
<evidence type="ECO:0000313" key="3">
    <source>
        <dbReference type="Proteomes" id="UP001470230"/>
    </source>
</evidence>